<dbReference type="GO" id="GO:0033920">
    <property type="term" value="F:6-phospho-beta-galactosidase activity"/>
    <property type="evidence" value="ECO:0007669"/>
    <property type="project" value="UniProtKB-EC"/>
</dbReference>
<evidence type="ECO:0000313" key="6">
    <source>
        <dbReference type="Proteomes" id="UP000028545"/>
    </source>
</evidence>
<dbReference type="GO" id="GO:0033971">
    <property type="term" value="F:hydroxyisourate hydrolase activity"/>
    <property type="evidence" value="ECO:0007669"/>
    <property type="project" value="UniProtKB-EC"/>
</dbReference>
<reference evidence="5 6" key="1">
    <citation type="journal article" date="2014" name="Genome Announc.">
        <title>Draft genome sequence of the pathogenic fungus Scedosporium apiospermum.</title>
        <authorList>
            <person name="Vandeputte P."/>
            <person name="Ghamrawi S."/>
            <person name="Rechenmann M."/>
            <person name="Iltis A."/>
            <person name="Giraud S."/>
            <person name="Fleury M."/>
            <person name="Thornton C."/>
            <person name="Delhaes L."/>
            <person name="Meyer W."/>
            <person name="Papon N."/>
            <person name="Bouchara J.P."/>
        </authorList>
    </citation>
    <scope>NUCLEOTIDE SEQUENCE [LARGE SCALE GENOMIC DNA]</scope>
    <source>
        <strain evidence="5 6">IHEM 14462</strain>
    </source>
</reference>
<dbReference type="EC" id="3.5.2.17" evidence="5"/>
<name>A0A084GGF1_PSEDA</name>
<evidence type="ECO:0000256" key="1">
    <source>
        <dbReference type="ARBA" id="ARBA00010838"/>
    </source>
</evidence>
<dbReference type="GO" id="GO:0000016">
    <property type="term" value="F:lactase activity"/>
    <property type="evidence" value="ECO:0007669"/>
    <property type="project" value="UniProtKB-EC"/>
</dbReference>
<evidence type="ECO:0000256" key="3">
    <source>
        <dbReference type="ARBA" id="ARBA00023295"/>
    </source>
</evidence>
<dbReference type="GO" id="GO:0005975">
    <property type="term" value="P:carbohydrate metabolic process"/>
    <property type="evidence" value="ECO:0007669"/>
    <property type="project" value="InterPro"/>
</dbReference>
<dbReference type="EC" id="2.4.1.300" evidence="5"/>
<keyword evidence="5" id="KW-0808">Transferase</keyword>
<dbReference type="PANTHER" id="PTHR10353:SF36">
    <property type="entry name" value="LP05116P"/>
    <property type="match status" value="1"/>
</dbReference>
<evidence type="ECO:0000256" key="4">
    <source>
        <dbReference type="RuleBase" id="RU003690"/>
    </source>
</evidence>
<dbReference type="EMBL" id="JOWA01000033">
    <property type="protein sequence ID" value="KEZ46413.1"/>
    <property type="molecule type" value="Genomic_DNA"/>
</dbReference>
<dbReference type="KEGG" id="sapo:SAPIO_CDS0736"/>
<evidence type="ECO:0000313" key="5">
    <source>
        <dbReference type="EMBL" id="KEZ46413.1"/>
    </source>
</evidence>
<dbReference type="GO" id="GO:0008706">
    <property type="term" value="F:6-phospho-beta-glucosidase activity"/>
    <property type="evidence" value="ECO:0007669"/>
    <property type="project" value="UniProtKB-EC"/>
</dbReference>
<dbReference type="GO" id="GO:0033956">
    <property type="term" value="F:beta-apiosyl-beta-glucosidase activity"/>
    <property type="evidence" value="ECO:0007669"/>
    <property type="project" value="UniProtKB-EC"/>
</dbReference>
<dbReference type="VEuPathDB" id="FungiDB:SAPIO_CDS0736"/>
<dbReference type="EC" id="3.2.1.175" evidence="5"/>
<dbReference type="GO" id="GO:0050422">
    <property type="term" value="F:strictosidine beta-glucosidase activity"/>
    <property type="evidence" value="ECO:0007669"/>
    <property type="project" value="UniProtKB-EC"/>
</dbReference>
<dbReference type="OMA" id="YDVPQYL"/>
<dbReference type="EC" id="3.2.1.105" evidence="5"/>
<comment type="caution">
    <text evidence="5">The sequence shown here is derived from an EMBL/GenBank/DDBJ whole genome shotgun (WGS) entry which is preliminary data.</text>
</comment>
<keyword evidence="3 5" id="KW-0326">Glycosidase</keyword>
<dbReference type="InterPro" id="IPR017853">
    <property type="entry name" value="GH"/>
</dbReference>
<dbReference type="Gene3D" id="3.20.20.80">
    <property type="entry name" value="Glycosidases"/>
    <property type="match status" value="2"/>
</dbReference>
<dbReference type="AlphaFoldDB" id="A0A084GGF1"/>
<sequence length="417" mass="48232">MVNVFAKTIADDPKYRGVLPADFLHGYASAAYQVEGGASEGGRGPCLWDVALQKYPDNGEEACMSYHLWEEDIKLLQRYGARSYRFSISWSRIKPLGGKDTPINERGVEYYNHLIDGLIRAGIEPTVTLFHYDTPQALQDRYRGFAAVDPAELIEDFVEYARVCFQRFGDRVKRWLTINEPYIWAIHMFDHLENWTKADFMRSATVKGTQTDGWDAWGDLFLRFSDEELKLVQGSSDFFSINHYGTMYATGKPYTEADSIGWQTMDEVNKTWVKEGKLIGKRGENGHPHNVGWGFRKLLVHCWEEYVKKLDMPIYVYENGFPVEHEAEMPLEQIIDDKDRQQFYSDYIQGLCDAVLDHGVKIEGYHCWSLLDNLEWTCGYTPRFGVTYVDKENGFKRIPKNSAKSVQAIWNHVVRKE</sequence>
<dbReference type="InterPro" id="IPR001360">
    <property type="entry name" value="Glyco_hydro_1"/>
</dbReference>
<evidence type="ECO:0000256" key="2">
    <source>
        <dbReference type="ARBA" id="ARBA00022801"/>
    </source>
</evidence>
<dbReference type="PANTHER" id="PTHR10353">
    <property type="entry name" value="GLYCOSYL HYDROLASE"/>
    <property type="match status" value="1"/>
</dbReference>
<dbReference type="RefSeq" id="XP_016646212.1">
    <property type="nucleotide sequence ID" value="XM_016783446.1"/>
</dbReference>
<dbReference type="Proteomes" id="UP000028545">
    <property type="component" value="Unassembled WGS sequence"/>
</dbReference>
<keyword evidence="6" id="KW-1185">Reference proteome</keyword>
<dbReference type="EC" id="3.2.1.108" evidence="5"/>
<accession>A0A084GGF1</accession>
<gene>
    <name evidence="5" type="ORF">SAPIO_CDS0736</name>
</gene>
<dbReference type="EC" id="3.2.1.62" evidence="5"/>
<dbReference type="GO" id="GO:0102506">
    <property type="term" value="F:cyanidin 3-O-glucoside 5-O-glucosyltransferase (acyl-glucose) activity"/>
    <property type="evidence" value="ECO:0007669"/>
    <property type="project" value="UniProtKB-EC"/>
</dbReference>
<dbReference type="GO" id="GO:0102457">
    <property type="term" value="F:cyanidin 3-O-glucoside 7-O-glucosyltransferase (acyl-glucose) activity"/>
    <property type="evidence" value="ECO:0007669"/>
    <property type="project" value="UniProtKB-EC"/>
</dbReference>
<organism evidence="5 6">
    <name type="scientific">Pseudallescheria apiosperma</name>
    <name type="common">Scedosporium apiospermum</name>
    <dbReference type="NCBI Taxonomy" id="563466"/>
    <lineage>
        <taxon>Eukaryota</taxon>
        <taxon>Fungi</taxon>
        <taxon>Dikarya</taxon>
        <taxon>Ascomycota</taxon>
        <taxon>Pezizomycotina</taxon>
        <taxon>Sordariomycetes</taxon>
        <taxon>Hypocreomycetidae</taxon>
        <taxon>Microascales</taxon>
        <taxon>Microascaceae</taxon>
        <taxon>Scedosporium</taxon>
    </lineage>
</organism>
<protein>
    <submittedName>
        <fullName evidence="5">Cyanidin 3-O-glucoside 5-O-glucosyltransferase (Acyl-glucose)</fullName>
        <ecNumber evidence="5">2.4.1.299</ecNumber>
        <ecNumber evidence="5">2.4.1.300</ecNumber>
        <ecNumber evidence="5">3.2.1.105</ecNumber>
        <ecNumber evidence="5">3.2.1.108</ecNumber>
        <ecNumber evidence="5">3.2.1.161</ecNumber>
        <ecNumber evidence="5">3.2.1.175</ecNumber>
        <ecNumber evidence="5">3.2.1.62</ecNumber>
        <ecNumber evidence="5">3.2.1.85</ecNumber>
        <ecNumber evidence="5">3.2.1.86</ecNumber>
        <ecNumber evidence="5">3.5.2.17</ecNumber>
    </submittedName>
</protein>
<dbReference type="Pfam" id="PF00232">
    <property type="entry name" value="Glyco_hydro_1"/>
    <property type="match status" value="2"/>
</dbReference>
<proteinExistence type="inferred from homology"/>
<dbReference type="OrthoDB" id="65569at2759"/>
<dbReference type="EC" id="2.4.1.299" evidence="5"/>
<dbReference type="GO" id="GO:0051993">
    <property type="term" value="F:abscisic acid glucose ester beta-glucosidase activity"/>
    <property type="evidence" value="ECO:0007669"/>
    <property type="project" value="UniProtKB-EC"/>
</dbReference>
<dbReference type="GeneID" id="27718888"/>
<keyword evidence="5" id="KW-0328">Glycosyltransferase</keyword>
<dbReference type="EC" id="3.2.1.86" evidence="5"/>
<keyword evidence="2 5" id="KW-0378">Hydrolase</keyword>
<dbReference type="PRINTS" id="PR00131">
    <property type="entry name" value="GLHYDRLASE1"/>
</dbReference>
<dbReference type="HOGENOM" id="CLU_001859_1_2_1"/>
<comment type="similarity">
    <text evidence="1 4">Belongs to the glycosyl hydrolase 1 family.</text>
</comment>
<dbReference type="SUPFAM" id="SSF51445">
    <property type="entry name" value="(Trans)glycosidases"/>
    <property type="match status" value="1"/>
</dbReference>
<dbReference type="EC" id="3.2.1.85" evidence="5"/>
<dbReference type="EC" id="3.2.1.161" evidence="5"/>